<dbReference type="AlphaFoldDB" id="A0A9W9BUM6"/>
<evidence type="ECO:0000313" key="2">
    <source>
        <dbReference type="Proteomes" id="UP001140502"/>
    </source>
</evidence>
<sequence>MPVQKSDILTIPGEDKWRNTTISWKQSMKEQNKNYLFIEFTNTRADETEKTNFLYVSEELLDNFKSSKIEKTDTGFKLSVDDDYVYGQQKGNKNRFIVYHDKSRLIFQHRFVEGAMGAISKQATDISTKLGYGDVRIVTTTMAGLIGDRLHSWD</sequence>
<proteinExistence type="predicted"/>
<gene>
    <name evidence="1" type="ORF">N0V84_000086</name>
</gene>
<dbReference type="OrthoDB" id="4537670at2759"/>
<dbReference type="EMBL" id="JAPEUR010000001">
    <property type="protein sequence ID" value="KAJ4329451.1"/>
    <property type="molecule type" value="Genomic_DNA"/>
</dbReference>
<comment type="caution">
    <text evidence="1">The sequence shown here is derived from an EMBL/GenBank/DDBJ whole genome shotgun (WGS) entry which is preliminary data.</text>
</comment>
<accession>A0A9W9BUM6</accession>
<dbReference type="Proteomes" id="UP001140502">
    <property type="component" value="Unassembled WGS sequence"/>
</dbReference>
<protein>
    <submittedName>
        <fullName evidence="1">Uncharacterized protein</fullName>
    </submittedName>
</protein>
<evidence type="ECO:0000313" key="1">
    <source>
        <dbReference type="EMBL" id="KAJ4329451.1"/>
    </source>
</evidence>
<keyword evidence="2" id="KW-1185">Reference proteome</keyword>
<name>A0A9W9BUM6_9HYPO</name>
<reference evidence="1" key="1">
    <citation type="submission" date="2022-10" db="EMBL/GenBank/DDBJ databases">
        <title>Tapping the CABI collections for fungal endophytes: first genome assemblies for Collariella, Neodidymelliopsis, Ascochyta clinopodiicola, Didymella pomorum, Didymosphaeria variabile, Neocosmospora piperis and Neocucurbitaria cava.</title>
        <authorList>
            <person name="Hill R."/>
        </authorList>
    </citation>
    <scope>NUCLEOTIDE SEQUENCE</scope>
    <source>
        <strain evidence="1">IMI 366586</strain>
    </source>
</reference>
<organism evidence="1 2">
    <name type="scientific">Fusarium piperis</name>
    <dbReference type="NCBI Taxonomy" id="1435070"/>
    <lineage>
        <taxon>Eukaryota</taxon>
        <taxon>Fungi</taxon>
        <taxon>Dikarya</taxon>
        <taxon>Ascomycota</taxon>
        <taxon>Pezizomycotina</taxon>
        <taxon>Sordariomycetes</taxon>
        <taxon>Hypocreomycetidae</taxon>
        <taxon>Hypocreales</taxon>
        <taxon>Nectriaceae</taxon>
        <taxon>Fusarium</taxon>
        <taxon>Fusarium solani species complex</taxon>
    </lineage>
</organism>